<dbReference type="InterPro" id="IPR010144">
    <property type="entry name" value="CRISPR-assoc_prot_Csd1-typ"/>
</dbReference>
<keyword evidence="2" id="KW-1185">Reference proteome</keyword>
<proteinExistence type="predicted"/>
<protein>
    <submittedName>
        <fullName evidence="1">Type I-C CRISPR-associated protein Cas8c/Csd1</fullName>
    </submittedName>
</protein>
<gene>
    <name evidence="1" type="primary">cas8c</name>
    <name evidence="1" type="ORF">H9X81_08320</name>
</gene>
<dbReference type="EMBL" id="JACSNR010000007">
    <property type="protein sequence ID" value="MBM6923691.1"/>
    <property type="molecule type" value="Genomic_DNA"/>
</dbReference>
<reference evidence="1 2" key="1">
    <citation type="journal article" date="2021" name="Sci. Rep.">
        <title>The distribution of antibiotic resistance genes in chicken gut microbiota commensals.</title>
        <authorList>
            <person name="Juricova H."/>
            <person name="Matiasovicova J."/>
            <person name="Kubasova T."/>
            <person name="Cejkova D."/>
            <person name="Rychlik I."/>
        </authorList>
    </citation>
    <scope>NUCLEOTIDE SEQUENCE [LARGE SCALE GENOMIC DNA]</scope>
    <source>
        <strain evidence="1 2">An564</strain>
    </source>
</reference>
<comment type="caution">
    <text evidence="1">The sequence shown here is derived from an EMBL/GenBank/DDBJ whole genome shotgun (WGS) entry which is preliminary data.</text>
</comment>
<accession>A0ABS2GNL2</accession>
<sequence>MILQALTRYYQTLADRGEISPPGWNEVRIAYALCIREDGTLEQVISTQTEQKKGSKTVIAPQAMELPAPVKRSSGIAANFLWDSSTYLLGVDNKGRPQRALDCFKAAKELHENLLSQVSTPAARAILAFFQTWQPEQAITHPALAHCLDEILSGVNLVFRFNGTYIQQDSMIRKAWNEHYQAAGDGPSMVCLVTGKYGPVESIHPAIKNVQGAQSSGAALVSFNAPAFCSYGKEQNYNAPTSKYAAFAYTASLNHLLADWEHVHHVGDTTVVCWAKCGGNVYQDFMGWFSFGQSEPSYTLEELQSALKNLCAGNTVELNEELLDPDMEFYILGLSPNAARLSVRFFLKNSFGAFLRNVQAHQQRLEIVRPSYDKSDTISLWKLLSETVNQNSRDKSPAPNLSGDVMRAILTNTCYPVSLLNGVTLRIRAEHAITPGRAAILKAYYLKNPNPDIPKEVLTVSLNPDSCNIPYNLGRLFSVLEAIQSAANPGVNTTIKDKYFNSASATPAMVFPVLTNLAQKHLKQLDPGLRTYYNKQLTAIFSKLGENYPSHLNLPQQGSFQLGYYHQTQARFEKKEEKENV</sequence>
<evidence type="ECO:0000313" key="1">
    <source>
        <dbReference type="EMBL" id="MBM6923691.1"/>
    </source>
</evidence>
<dbReference type="CDD" id="cd09757">
    <property type="entry name" value="Cas8c_I-C"/>
    <property type="match status" value="1"/>
</dbReference>
<evidence type="ECO:0000313" key="2">
    <source>
        <dbReference type="Proteomes" id="UP000724149"/>
    </source>
</evidence>
<dbReference type="Pfam" id="PF09709">
    <property type="entry name" value="Cas_Csd1"/>
    <property type="match status" value="1"/>
</dbReference>
<dbReference type="Proteomes" id="UP000724149">
    <property type="component" value="Unassembled WGS sequence"/>
</dbReference>
<dbReference type="NCBIfam" id="TIGR01863">
    <property type="entry name" value="cas_Csd1"/>
    <property type="match status" value="1"/>
</dbReference>
<dbReference type="RefSeq" id="WP_204721200.1">
    <property type="nucleotide sequence ID" value="NZ_JACSNR010000007.1"/>
</dbReference>
<organism evidence="1 2">
    <name type="scientific">Hydrogenoanaerobacterium saccharovorans</name>
    <dbReference type="NCBI Taxonomy" id="474960"/>
    <lineage>
        <taxon>Bacteria</taxon>
        <taxon>Bacillati</taxon>
        <taxon>Bacillota</taxon>
        <taxon>Clostridia</taxon>
        <taxon>Eubacteriales</taxon>
        <taxon>Oscillospiraceae</taxon>
        <taxon>Hydrogenoanaerobacterium</taxon>
    </lineage>
</organism>
<name>A0ABS2GNL2_9FIRM</name>